<reference evidence="2" key="1">
    <citation type="submission" date="2025-08" db="UniProtKB">
        <authorList>
            <consortium name="Ensembl"/>
        </authorList>
    </citation>
    <scope>IDENTIFICATION</scope>
</reference>
<accession>A0A8D1F5X5</accession>
<dbReference type="Ensembl" id="ENSSSCT00040077192.1">
    <property type="protein sequence ID" value="ENSSSCP00040033170.1"/>
    <property type="gene ID" value="ENSSSCG00040056980.1"/>
</dbReference>
<protein>
    <submittedName>
        <fullName evidence="2">Uncharacterized protein</fullName>
    </submittedName>
</protein>
<proteinExistence type="predicted"/>
<evidence type="ECO:0000313" key="3">
    <source>
        <dbReference type="Proteomes" id="UP000694722"/>
    </source>
</evidence>
<dbReference type="Gene3D" id="3.20.20.70">
    <property type="entry name" value="Aldolase class I"/>
    <property type="match status" value="1"/>
</dbReference>
<dbReference type="PANTHER" id="PTHR43170">
    <property type="entry name" value="GMP REDUCTASE"/>
    <property type="match status" value="1"/>
</dbReference>
<name>A0A8D1F5X5_PIG</name>
<evidence type="ECO:0000313" key="2">
    <source>
        <dbReference type="Ensembl" id="ENSSSCP00040033170.1"/>
    </source>
</evidence>
<dbReference type="SUPFAM" id="SSF51412">
    <property type="entry name" value="Inosine monophosphate dehydrogenase (IMPDH)"/>
    <property type="match status" value="1"/>
</dbReference>
<dbReference type="InterPro" id="IPR050139">
    <property type="entry name" value="GMP_reductase"/>
</dbReference>
<dbReference type="InterPro" id="IPR013785">
    <property type="entry name" value="Aldolase_TIM"/>
</dbReference>
<dbReference type="AlphaFoldDB" id="A0A8D1F5X5"/>
<organism evidence="2 3">
    <name type="scientific">Sus scrofa</name>
    <name type="common">Pig</name>
    <dbReference type="NCBI Taxonomy" id="9823"/>
    <lineage>
        <taxon>Eukaryota</taxon>
        <taxon>Metazoa</taxon>
        <taxon>Chordata</taxon>
        <taxon>Craniata</taxon>
        <taxon>Vertebrata</taxon>
        <taxon>Euteleostomi</taxon>
        <taxon>Mammalia</taxon>
        <taxon>Eutheria</taxon>
        <taxon>Laurasiatheria</taxon>
        <taxon>Artiodactyla</taxon>
        <taxon>Suina</taxon>
        <taxon>Suidae</taxon>
        <taxon>Sus</taxon>
    </lineage>
</organism>
<keyword evidence="1" id="KW-0560">Oxidoreductase</keyword>
<dbReference type="PANTHER" id="PTHR43170:SF3">
    <property type="entry name" value="GMP REDUCTASE 1"/>
    <property type="match status" value="1"/>
</dbReference>
<sequence length="78" mass="8716">AEGLIHALELELQWKLRAPPSSCLQVDLERTFTFRNSKQTYSGIPIIVANMDTVGTFEMAVVMSQVRYTLGHCCGQTI</sequence>
<dbReference type="GO" id="GO:0016491">
    <property type="term" value="F:oxidoreductase activity"/>
    <property type="evidence" value="ECO:0007669"/>
    <property type="project" value="UniProtKB-KW"/>
</dbReference>
<evidence type="ECO:0000256" key="1">
    <source>
        <dbReference type="ARBA" id="ARBA00023002"/>
    </source>
</evidence>
<dbReference type="Proteomes" id="UP000694722">
    <property type="component" value="Unplaced"/>
</dbReference>